<feature type="transmembrane region" description="Helical" evidence="1">
    <location>
        <begin position="171"/>
        <end position="198"/>
    </location>
</feature>
<comment type="caution">
    <text evidence="3">The sequence shown here is derived from an EMBL/GenBank/DDBJ whole genome shotgun (WGS) entry which is preliminary data.</text>
</comment>
<evidence type="ECO:0000313" key="3">
    <source>
        <dbReference type="EMBL" id="MBB6146684.1"/>
    </source>
</evidence>
<keyword evidence="4" id="KW-1185">Reference proteome</keyword>
<keyword evidence="1" id="KW-0812">Transmembrane</keyword>
<dbReference type="EMBL" id="JACHEK010000010">
    <property type="protein sequence ID" value="MBB6146684.1"/>
    <property type="molecule type" value="Genomic_DNA"/>
</dbReference>
<sequence length="313" mass="34664">MKENSVGAFSRPHGDIARWHIVLAFTSAIYLYLNLFSSLRFPFLLSGDQIYFWMGAQRIVGGQAIYRDFFQCTPPGTDLVYAACFKVFGETIWVTNAVALVLGVLSACLCFSLARQLMKNAPAMLATALFLVLIYGKFLNATHHWFAVLLIFLAVRVSMERLSIGRMAWSGALLGLASFFNHVHAAAALFAFVIYLLLSGVRKHEERVHMAKSAAALILTFGAVALCLYAHYLGTVGFERLWFCLVQAVSRYAAETPWSFGLPGRLGWRLSPDCCRIWLFTSFCHWSTRLPSGNAGACAATCSFPGTRPRSSV</sequence>
<keyword evidence="1" id="KW-0472">Membrane</keyword>
<reference evidence="3 4" key="1">
    <citation type="submission" date="2020-08" db="EMBL/GenBank/DDBJ databases">
        <title>Genomic Encyclopedia of Type Strains, Phase IV (KMG-IV): sequencing the most valuable type-strain genomes for metagenomic binning, comparative biology and taxonomic classification.</title>
        <authorList>
            <person name="Goeker M."/>
        </authorList>
    </citation>
    <scope>NUCLEOTIDE SEQUENCE [LARGE SCALE GENOMIC DNA]</scope>
    <source>
        <strain evidence="3 4">DSM 103733</strain>
    </source>
</reference>
<feature type="transmembrane region" description="Helical" evidence="1">
    <location>
        <begin position="121"/>
        <end position="138"/>
    </location>
</feature>
<feature type="transmembrane region" description="Helical" evidence="1">
    <location>
        <begin position="210"/>
        <end position="232"/>
    </location>
</feature>
<feature type="transmembrane region" description="Helical" evidence="1">
    <location>
        <begin position="21"/>
        <end position="43"/>
    </location>
</feature>
<keyword evidence="1" id="KW-1133">Transmembrane helix</keyword>
<dbReference type="AlphaFoldDB" id="A0A841K8S4"/>
<evidence type="ECO:0000259" key="2">
    <source>
        <dbReference type="Pfam" id="PF13231"/>
    </source>
</evidence>
<dbReference type="OrthoDB" id="109740at2"/>
<dbReference type="Pfam" id="PF13231">
    <property type="entry name" value="PMT_2"/>
    <property type="match status" value="1"/>
</dbReference>
<gene>
    <name evidence="3" type="ORF">HNQ77_004663</name>
</gene>
<dbReference type="GO" id="GO:0016740">
    <property type="term" value="F:transferase activity"/>
    <property type="evidence" value="ECO:0007669"/>
    <property type="project" value="UniProtKB-KW"/>
</dbReference>
<keyword evidence="3" id="KW-0808">Transferase</keyword>
<protein>
    <submittedName>
        <fullName evidence="3">4-amino-4-deoxy-L-arabinose transferase-like glycosyltransferase</fullName>
    </submittedName>
</protein>
<evidence type="ECO:0000313" key="4">
    <source>
        <dbReference type="Proteomes" id="UP000538666"/>
    </source>
</evidence>
<feature type="domain" description="Glycosyltransferase RgtA/B/C/D-like" evidence="2">
    <location>
        <begin position="74"/>
        <end position="220"/>
    </location>
</feature>
<feature type="transmembrane region" description="Helical" evidence="1">
    <location>
        <begin position="92"/>
        <end position="114"/>
    </location>
</feature>
<accession>A0A841K8S4</accession>
<proteinExistence type="predicted"/>
<organism evidence="3 4">
    <name type="scientific">Silvibacterium bohemicum</name>
    <dbReference type="NCBI Taxonomy" id="1577686"/>
    <lineage>
        <taxon>Bacteria</taxon>
        <taxon>Pseudomonadati</taxon>
        <taxon>Acidobacteriota</taxon>
        <taxon>Terriglobia</taxon>
        <taxon>Terriglobales</taxon>
        <taxon>Acidobacteriaceae</taxon>
        <taxon>Silvibacterium</taxon>
    </lineage>
</organism>
<evidence type="ECO:0000256" key="1">
    <source>
        <dbReference type="SAM" id="Phobius"/>
    </source>
</evidence>
<dbReference type="Proteomes" id="UP000538666">
    <property type="component" value="Unassembled WGS sequence"/>
</dbReference>
<name>A0A841K8S4_9BACT</name>
<dbReference type="InterPro" id="IPR038731">
    <property type="entry name" value="RgtA/B/C-like"/>
</dbReference>